<reference evidence="2" key="2">
    <citation type="journal article" date="2014" name="Nat. Commun.">
        <title>The cavefish genome reveals candidate genes for eye loss.</title>
        <authorList>
            <person name="McGaugh S.E."/>
            <person name="Gross J.B."/>
            <person name="Aken B."/>
            <person name="Blin M."/>
            <person name="Borowsky R."/>
            <person name="Chalopin D."/>
            <person name="Hinaux H."/>
            <person name="Jeffery W.R."/>
            <person name="Keene A."/>
            <person name="Ma L."/>
            <person name="Minx P."/>
            <person name="Murphy D."/>
            <person name="O'Quin K.E."/>
            <person name="Retaux S."/>
            <person name="Rohner N."/>
            <person name="Searle S.M."/>
            <person name="Stahl B.A."/>
            <person name="Tabin C."/>
            <person name="Volff J.N."/>
            <person name="Yoshizawa M."/>
            <person name="Warren W.C."/>
        </authorList>
    </citation>
    <scope>NUCLEOTIDE SEQUENCE [LARGE SCALE GENOMIC DNA]</scope>
    <source>
        <strain evidence="2">female</strain>
    </source>
</reference>
<reference evidence="2" key="1">
    <citation type="submission" date="2013-03" db="EMBL/GenBank/DDBJ databases">
        <authorList>
            <person name="Jeffery W."/>
            <person name="Warren W."/>
            <person name="Wilson R.K."/>
        </authorList>
    </citation>
    <scope>NUCLEOTIDE SEQUENCE</scope>
    <source>
        <strain evidence="2">female</strain>
    </source>
</reference>
<reference evidence="1" key="3">
    <citation type="submission" date="2025-08" db="UniProtKB">
        <authorList>
            <consortium name="Ensembl"/>
        </authorList>
    </citation>
    <scope>IDENTIFICATION</scope>
</reference>
<evidence type="ECO:0000313" key="2">
    <source>
        <dbReference type="Proteomes" id="UP000018467"/>
    </source>
</evidence>
<dbReference type="Ensembl" id="ENSAMXT00000056136.1">
    <property type="protein sequence ID" value="ENSAMXP00000036491.1"/>
    <property type="gene ID" value="ENSAMXG00000041026.1"/>
</dbReference>
<dbReference type="AlphaFoldDB" id="A0A3B1J3K7"/>
<dbReference type="InParanoid" id="A0A3B1J3K7"/>
<evidence type="ECO:0000313" key="1">
    <source>
        <dbReference type="Ensembl" id="ENSAMXP00000036491.1"/>
    </source>
</evidence>
<name>A0A3B1J3K7_ASTMX</name>
<keyword evidence="2" id="KW-1185">Reference proteome</keyword>
<sequence length="152" mass="16490">MVPFSIIDLLVHSLGLGGARAHVQQEIEVSVQHLNGKEVHLHGLGAFGVFLLLLLGFAVAEEQQAVGFGGAEVEGDGTGLLRRPLAERDERFGGLEGDRVQGGHVLTLESHDSAHFHLGITLFGQARQLQPHVVVLVYNLDVREENKYTADQ</sequence>
<reference evidence="1" key="4">
    <citation type="submission" date="2025-09" db="UniProtKB">
        <authorList>
            <consortium name="Ensembl"/>
        </authorList>
    </citation>
    <scope>IDENTIFICATION</scope>
</reference>
<dbReference type="OrthoDB" id="9560371at2759"/>
<dbReference type="Proteomes" id="UP000018467">
    <property type="component" value="Unassembled WGS sequence"/>
</dbReference>
<accession>A0A3B1J3K7</accession>
<dbReference type="GeneTree" id="ENSGT00940000177029"/>
<proteinExistence type="predicted"/>
<organism evidence="1 2">
    <name type="scientific">Astyanax mexicanus</name>
    <name type="common">Blind cave fish</name>
    <name type="synonym">Astyanax fasciatus mexicanus</name>
    <dbReference type="NCBI Taxonomy" id="7994"/>
    <lineage>
        <taxon>Eukaryota</taxon>
        <taxon>Metazoa</taxon>
        <taxon>Chordata</taxon>
        <taxon>Craniata</taxon>
        <taxon>Vertebrata</taxon>
        <taxon>Euteleostomi</taxon>
        <taxon>Actinopterygii</taxon>
        <taxon>Neopterygii</taxon>
        <taxon>Teleostei</taxon>
        <taxon>Ostariophysi</taxon>
        <taxon>Characiformes</taxon>
        <taxon>Characoidei</taxon>
        <taxon>Acestrorhamphidae</taxon>
        <taxon>Acestrorhamphinae</taxon>
        <taxon>Astyanax</taxon>
    </lineage>
</organism>
<protein>
    <submittedName>
        <fullName evidence="1">Uncharacterized protein</fullName>
    </submittedName>
</protein>